<feature type="region of interest" description="Disordered" evidence="6">
    <location>
        <begin position="1"/>
        <end position="33"/>
    </location>
</feature>
<keyword evidence="5" id="KW-0966">Cell projection</keyword>
<feature type="compositionally biased region" description="Acidic residues" evidence="6">
    <location>
        <begin position="1672"/>
        <end position="1707"/>
    </location>
</feature>
<feature type="region of interest" description="Disordered" evidence="6">
    <location>
        <begin position="404"/>
        <end position="495"/>
    </location>
</feature>
<feature type="compositionally biased region" description="Low complexity" evidence="6">
    <location>
        <begin position="544"/>
        <end position="556"/>
    </location>
</feature>
<proteinExistence type="predicted"/>
<feature type="compositionally biased region" description="Polar residues" evidence="6">
    <location>
        <begin position="647"/>
        <end position="667"/>
    </location>
</feature>
<feature type="compositionally biased region" description="Acidic residues" evidence="6">
    <location>
        <begin position="1420"/>
        <end position="1465"/>
    </location>
</feature>
<dbReference type="PANTHER" id="PTHR23005">
    <property type="entry name" value="RETINITIS PIGMENTOSA 1 PROTEIN"/>
    <property type="match status" value="1"/>
</dbReference>
<comment type="caution">
    <text evidence="8">The sequence shown here is derived from an EMBL/GenBank/DDBJ whole genome shotgun (WGS) entry which is preliminary data.</text>
</comment>
<feature type="compositionally biased region" description="Basic and acidic residues" evidence="6">
    <location>
        <begin position="1569"/>
        <end position="1578"/>
    </location>
</feature>
<name>A0AAW1FW39_ZOAVI</name>
<feature type="compositionally biased region" description="Low complexity" evidence="6">
    <location>
        <begin position="734"/>
        <end position="745"/>
    </location>
</feature>
<feature type="compositionally biased region" description="Basic and acidic residues" evidence="6">
    <location>
        <begin position="1646"/>
        <end position="1671"/>
    </location>
</feature>
<sequence>MSNTPVQEPPAGELSSGSGQTLPPRPLRPISDPSAPKRVCFYKSGDYTFSGHRMVINARTFKTFDALLDALAKKVPLAFGVRTITTPRGTNLVKALDDLHDGGSYVCSDHKRVKPLNLVEVNRRQVPWNAAGLLSAGRRRRQGAQFGPFGRRNEVITSRSAKITERAAVQTPKRLVVIRNRDPTVKRTIVLQRRTAPTFDALLDYLSQILQFPVLKLFSTDGRRIDGLAGLILCTGVVVAAGNEPFRLGNYSFHGASQMAQVMYVDTVESPMLQPRTENNKSLSSGRGSRNFSLSSERYIVNQINKSRNGSTSSHLHHHSRSFESEVDHRHASGDTCGTGRVDNELNASIVPQDDDIEKSFRVNQDGSMTVEMKVRLTIKEEEMLHWTTTLSRSSLSKGAVCASISESGNSSPDSNNAIAKNTSSSSEDGTREENHPAGPGKGVDFQDQQANEGYTSMALGKSKTGFKRTPTPGPRHVTKKASVESVKTVTDSRVQESTLGHYSYMERTSDGEKTEGYCIVRHSSSSSNRPIPKSRKTKSAGESNKGSNSSARSSGVAEVLQIENNGMEVTETVMHIYESQGCYDNYFANEEYSTDSVPQHDSTPVPESKPSTESGQHSSRNDCDIDVSWQPPTTHSQQRQKEEMLSLSSEPVTPTYENTATNSQIQKTTKKDKTPKSETKKKTIKPARNKEGLSSTSSSDKKQKQSIVSHPINSKPSSTDKLINASVGKKTLSSSESAKSGQKSRGAEKPQIKKAIKDEKMPRKEQALLNVRRTPPQRLNVSKPGAKYNGHNVNTPTGRPQMKKNLSDILQPKKSLLPGKKTISKSKSMTESRIPSPARSLELGGSSMPSLNPSPSEIHQYVENWLEKVSPEPVPHTEEAIADKSQPPTKVVFKLGDDSESDEKSECQTHPDECYLSPGDAIKKSASVAHCREATALLHNEQYVKGLCVSMPSVRVDPVQQEDRLRPHKSAEAIGPADSGLSSSTANLLDPKANTKHVLHELYSSIHCIRSACEANTTSNLEKSNSLPHFPTQVASVFGSSCKAFVSFLSVVTLRDNLTGSALEDDNESEAMLMMESLQKISAIEDEQELRESLTDLQSRASSQFRERWKDFQNLRERLESEPLSPKFSDTEFALDVLSEGSDAFENIEELMDELNMPQDLRAEISSTIHQAKSFYPVEESTFVETERNQSDSEDDVEQFVEECNNETKQSPELNITSIAEDITRTKLGNDNGEIDKSEKMQSVYSESDQEPYKEPEISQTDRDESLTDKEHDKEEEEQVNEVREVENEREDGHTKEIDGEETEKREREEEAEEGTVTEVDDKESQEEWEAEKGRVEDEDSVQEVEEGTEEEMTMDEEEDREKLEEAEEVLMDEEVQEAREDASVEETDDRDGDEETEEGEDEADEGEKSEEEKRQGDENEEEAGEVIEESDEGEEEENIIEEVKEGEEDEADDFIGETDEGEEVGNIKEVDEEEEADEAMGETDGEGIGNIIEEVEEEEEEEEEGEGEADAVTEDVEEEAENGIEEENNEEEKMKEGIEEKDEEEDVENIIEEIQEEEEEEDTDAVTETHVEREVIEEKDEEEENTEVASEENDEEEEEIEQEVVEDGEDVEVINTEDRVVRRKSEESRKESEETGDSLEEESVGGKEVLEKIEENVKARQMLDDKERENDEENENNELNEGLDETEEQESKDEEEEENASEDADGTVCKNLLEEASYLQQQSSCDEANADAKVAEHNTESPTKYSSDCQCEDDKGNGTDTGNEFATDDGGEPHEEGSGTPQHPVEISQELLDFVNSALQSSSLIFTYDARGNVRIEPDSARVTQNKQSVIPKRRKDNSYGLKRLPSPSTSGLSDYRPETSESGGYKTQESVDIVSESGEEADIPIRRTNVVRADSKQSVASNAEALQNSRLKSGGSFSSHDSGTKASKEDLSYFSAASSQKAETDPATEATRCISCTPEKDSPDGVLIDQGRWLLKENHLIRKSPPVSLGMYDQFDSTSVDTDQENTSVDSPSHCNAQHNPLAAISSSELEEMAKPQTPKCTYYNMPHGSDSDPFLDDSSVKTGKRDASSVRGRGFRVSPTIDTSKTWANKNGSLSSFASVEFKVSDRKVHPEGESSAVTRARWTPSGRGDVLQAQDSRDTLYVRCGQYCPIL</sequence>
<dbReference type="GO" id="GO:0043005">
    <property type="term" value="C:neuron projection"/>
    <property type="evidence" value="ECO:0007669"/>
    <property type="project" value="UniProtKB-ARBA"/>
</dbReference>
<feature type="compositionally biased region" description="Polar residues" evidence="6">
    <location>
        <begin position="1208"/>
        <end position="1219"/>
    </location>
</feature>
<evidence type="ECO:0000256" key="5">
    <source>
        <dbReference type="ARBA" id="ARBA00023273"/>
    </source>
</evidence>
<evidence type="ECO:0000256" key="2">
    <source>
        <dbReference type="ARBA" id="ARBA00004496"/>
    </source>
</evidence>
<evidence type="ECO:0000256" key="4">
    <source>
        <dbReference type="ARBA" id="ARBA00022737"/>
    </source>
</evidence>
<dbReference type="Gene3D" id="3.10.20.230">
    <property type="entry name" value="Doublecortin domain"/>
    <property type="match status" value="2"/>
</dbReference>
<feature type="region of interest" description="Disordered" evidence="6">
    <location>
        <begin position="307"/>
        <end position="344"/>
    </location>
</feature>
<feature type="region of interest" description="Disordered" evidence="6">
    <location>
        <begin position="2049"/>
        <end position="2075"/>
    </location>
</feature>
<feature type="region of interest" description="Disordered" evidence="6">
    <location>
        <begin position="1821"/>
        <end position="1883"/>
    </location>
</feature>
<feature type="compositionally biased region" description="Acidic residues" evidence="6">
    <location>
        <begin position="1541"/>
        <end position="1567"/>
    </location>
</feature>
<feature type="compositionally biased region" description="Acidic residues" evidence="6">
    <location>
        <begin position="1495"/>
        <end position="1532"/>
    </location>
</feature>
<dbReference type="PANTHER" id="PTHR23005:SF4">
    <property type="entry name" value="OXYGEN-REGULATED PROTEIN 1"/>
    <property type="match status" value="1"/>
</dbReference>
<reference evidence="8 9" key="1">
    <citation type="journal article" date="2024" name="Genome Biol. Evol.">
        <title>Chromosome-level genome assembly of the viviparous eelpout Zoarces viviparus.</title>
        <authorList>
            <person name="Fuhrmann N."/>
            <person name="Brasseur M.V."/>
            <person name="Bakowski C.E."/>
            <person name="Podsiadlowski L."/>
            <person name="Prost S."/>
            <person name="Krehenwinkel H."/>
            <person name="Mayer C."/>
        </authorList>
    </citation>
    <scope>NUCLEOTIDE SEQUENCE [LARGE SCALE GENOMIC DNA]</scope>
    <source>
        <strain evidence="8">NO-MEL_2022_Ind0_liver</strain>
    </source>
</reference>
<keyword evidence="4" id="KW-0677">Repeat</keyword>
<accession>A0AAW1FW39</accession>
<dbReference type="GO" id="GO:0060041">
    <property type="term" value="P:retina development in camera-type eye"/>
    <property type="evidence" value="ECO:0007669"/>
    <property type="project" value="TreeGrafter"/>
</dbReference>
<feature type="compositionally biased region" description="Acidic residues" evidence="6">
    <location>
        <begin position="1472"/>
        <end position="1487"/>
    </location>
</feature>
<feature type="compositionally biased region" description="Basic and acidic residues" evidence="6">
    <location>
        <begin position="321"/>
        <end position="333"/>
    </location>
</feature>
<feature type="compositionally biased region" description="Basic and acidic residues" evidence="6">
    <location>
        <begin position="746"/>
        <end position="767"/>
    </location>
</feature>
<evidence type="ECO:0000259" key="7">
    <source>
        <dbReference type="PROSITE" id="PS50309"/>
    </source>
</evidence>
<feature type="region of interest" description="Disordered" evidence="6">
    <location>
        <begin position="2002"/>
        <end position="2022"/>
    </location>
</feature>
<comment type="subcellular location">
    <subcellularLocation>
        <location evidence="1">Cell projection</location>
    </subcellularLocation>
    <subcellularLocation>
        <location evidence="2">Cytoplasm</location>
    </subcellularLocation>
</comment>
<dbReference type="GO" id="GO:0005930">
    <property type="term" value="C:axoneme"/>
    <property type="evidence" value="ECO:0007669"/>
    <property type="project" value="TreeGrafter"/>
</dbReference>
<feature type="compositionally biased region" description="Polar residues" evidence="6">
    <location>
        <begin position="610"/>
        <end position="619"/>
    </location>
</feature>
<dbReference type="SMART" id="SM00537">
    <property type="entry name" value="DCX"/>
    <property type="match status" value="2"/>
</dbReference>
<dbReference type="GO" id="GO:0035082">
    <property type="term" value="P:axoneme assembly"/>
    <property type="evidence" value="ECO:0007669"/>
    <property type="project" value="TreeGrafter"/>
</dbReference>
<feature type="compositionally biased region" description="Polar residues" evidence="6">
    <location>
        <begin position="1742"/>
        <end position="1751"/>
    </location>
</feature>
<dbReference type="Proteomes" id="UP001488805">
    <property type="component" value="Unassembled WGS sequence"/>
</dbReference>
<dbReference type="GO" id="GO:0042461">
    <property type="term" value="P:photoreceptor cell development"/>
    <property type="evidence" value="ECO:0007669"/>
    <property type="project" value="TreeGrafter"/>
</dbReference>
<feature type="compositionally biased region" description="Acidic residues" evidence="6">
    <location>
        <begin position="1579"/>
        <end position="1614"/>
    </location>
</feature>
<feature type="compositionally biased region" description="Polar residues" evidence="6">
    <location>
        <begin position="708"/>
        <end position="722"/>
    </location>
</feature>
<feature type="region of interest" description="Disordered" evidence="6">
    <location>
        <begin position="1206"/>
        <end position="1791"/>
    </location>
</feature>
<feature type="compositionally biased region" description="Polar residues" evidence="6">
    <location>
        <begin position="486"/>
        <end position="495"/>
    </location>
</feature>
<feature type="domain" description="Doublecortin" evidence="7">
    <location>
        <begin position="37"/>
        <end position="119"/>
    </location>
</feature>
<evidence type="ECO:0000256" key="6">
    <source>
        <dbReference type="SAM" id="MobiDB-lite"/>
    </source>
</evidence>
<evidence type="ECO:0000256" key="1">
    <source>
        <dbReference type="ARBA" id="ARBA00004316"/>
    </source>
</evidence>
<organism evidence="8 9">
    <name type="scientific">Zoarces viviparus</name>
    <name type="common">Viviparous eelpout</name>
    <name type="synonym">Blennius viviparus</name>
    <dbReference type="NCBI Taxonomy" id="48416"/>
    <lineage>
        <taxon>Eukaryota</taxon>
        <taxon>Metazoa</taxon>
        <taxon>Chordata</taxon>
        <taxon>Craniata</taxon>
        <taxon>Vertebrata</taxon>
        <taxon>Euteleostomi</taxon>
        <taxon>Actinopterygii</taxon>
        <taxon>Neopterygii</taxon>
        <taxon>Teleostei</taxon>
        <taxon>Neoteleostei</taxon>
        <taxon>Acanthomorphata</taxon>
        <taxon>Eupercaria</taxon>
        <taxon>Perciformes</taxon>
        <taxon>Cottioidei</taxon>
        <taxon>Zoarcales</taxon>
        <taxon>Zoarcidae</taxon>
        <taxon>Zoarcinae</taxon>
        <taxon>Zoarces</taxon>
    </lineage>
</organism>
<gene>
    <name evidence="8" type="ORF">VZT92_003820</name>
</gene>
<keyword evidence="3" id="KW-0963">Cytoplasm</keyword>
<feature type="region of interest" description="Disordered" evidence="6">
    <location>
        <begin position="960"/>
        <end position="984"/>
    </location>
</feature>
<feature type="compositionally biased region" description="Basic and acidic residues" evidence="6">
    <location>
        <begin position="962"/>
        <end position="972"/>
    </location>
</feature>
<feature type="compositionally biased region" description="Acidic residues" evidence="6">
    <location>
        <begin position="1311"/>
        <end position="1331"/>
    </location>
</feature>
<feature type="compositionally biased region" description="Acidic residues" evidence="6">
    <location>
        <begin position="1636"/>
        <end position="1645"/>
    </location>
</feature>
<dbReference type="GO" id="GO:0035556">
    <property type="term" value="P:intracellular signal transduction"/>
    <property type="evidence" value="ECO:0007669"/>
    <property type="project" value="InterPro"/>
</dbReference>
<evidence type="ECO:0000313" key="8">
    <source>
        <dbReference type="EMBL" id="KAK9538662.1"/>
    </source>
</evidence>
<protein>
    <recommendedName>
        <fullName evidence="7">Doublecortin domain-containing protein</fullName>
    </recommendedName>
</protein>
<dbReference type="PROSITE" id="PS50309">
    <property type="entry name" value="DC"/>
    <property type="match status" value="2"/>
</dbReference>
<dbReference type="Pfam" id="PF03607">
    <property type="entry name" value="DCX"/>
    <property type="match status" value="2"/>
</dbReference>
<evidence type="ECO:0000313" key="9">
    <source>
        <dbReference type="Proteomes" id="UP001488805"/>
    </source>
</evidence>
<feature type="compositionally biased region" description="Polar residues" evidence="6">
    <location>
        <begin position="1899"/>
        <end position="1924"/>
    </location>
</feature>
<feature type="compositionally biased region" description="Basic and acidic residues" evidence="6">
    <location>
        <begin position="1618"/>
        <end position="1635"/>
    </location>
</feature>
<feature type="compositionally biased region" description="Acidic residues" evidence="6">
    <location>
        <begin position="1385"/>
        <end position="1411"/>
    </location>
</feature>
<feature type="region of interest" description="Disordered" evidence="6">
    <location>
        <begin position="522"/>
        <end position="557"/>
    </location>
</feature>
<feature type="compositionally biased region" description="Acidic residues" evidence="6">
    <location>
        <begin position="1338"/>
        <end position="1377"/>
    </location>
</feature>
<dbReference type="InterPro" id="IPR036572">
    <property type="entry name" value="Doublecortin_dom_sf"/>
</dbReference>
<evidence type="ECO:0000256" key="3">
    <source>
        <dbReference type="ARBA" id="ARBA00022490"/>
    </source>
</evidence>
<keyword evidence="9" id="KW-1185">Reference proteome</keyword>
<dbReference type="EMBL" id="JBCEZU010000023">
    <property type="protein sequence ID" value="KAK9538662.1"/>
    <property type="molecule type" value="Genomic_DNA"/>
</dbReference>
<feature type="compositionally biased region" description="Polar residues" evidence="6">
    <location>
        <begin position="405"/>
        <end position="428"/>
    </location>
</feature>
<feature type="compositionally biased region" description="Basic and acidic residues" evidence="6">
    <location>
        <begin position="670"/>
        <end position="682"/>
    </location>
</feature>
<feature type="region of interest" description="Disordered" evidence="6">
    <location>
        <begin position="594"/>
        <end position="854"/>
    </location>
</feature>
<dbReference type="InterPro" id="IPR003533">
    <property type="entry name" value="Doublecortin_dom"/>
</dbReference>
<feature type="domain" description="Doublecortin" evidence="7">
    <location>
        <begin position="173"/>
        <end position="252"/>
    </location>
</feature>
<feature type="compositionally biased region" description="Basic and acidic residues" evidence="6">
    <location>
        <begin position="1282"/>
        <end position="1310"/>
    </location>
</feature>
<dbReference type="SUPFAM" id="SSF89837">
    <property type="entry name" value="Doublecortin (DC)"/>
    <property type="match status" value="2"/>
</dbReference>
<feature type="compositionally biased region" description="Basic and acidic residues" evidence="6">
    <location>
        <begin position="1252"/>
        <end position="1274"/>
    </location>
</feature>
<feature type="region of interest" description="Disordered" evidence="6">
    <location>
        <begin position="1896"/>
        <end position="1929"/>
    </location>
</feature>
<feature type="compositionally biased region" description="Polar residues" evidence="6">
    <location>
        <begin position="1863"/>
        <end position="1873"/>
    </location>
</feature>